<dbReference type="InterPro" id="IPR013087">
    <property type="entry name" value="Znf_C2H2_type"/>
</dbReference>
<proteinExistence type="predicted"/>
<keyword evidence="6" id="KW-0479">Metal-binding</keyword>
<evidence type="ECO:0000259" key="14">
    <source>
        <dbReference type="PROSITE" id="PS50157"/>
    </source>
</evidence>
<dbReference type="Gene3D" id="1.20.90.10">
    <property type="entry name" value="Phospholipase A2 domain"/>
    <property type="match status" value="1"/>
</dbReference>
<dbReference type="Proteomes" id="UP000719412">
    <property type="component" value="Unassembled WGS sequence"/>
</dbReference>
<dbReference type="InterPro" id="IPR033113">
    <property type="entry name" value="PLA2_histidine"/>
</dbReference>
<evidence type="ECO:0000256" key="7">
    <source>
        <dbReference type="ARBA" id="ARBA00022801"/>
    </source>
</evidence>
<evidence type="ECO:0000256" key="6">
    <source>
        <dbReference type="ARBA" id="ARBA00022723"/>
    </source>
</evidence>
<gene>
    <name evidence="15" type="ORF">GEV33_014378</name>
</gene>
<dbReference type="AlphaFoldDB" id="A0A8J6H6Z8"/>
<evidence type="ECO:0000256" key="13">
    <source>
        <dbReference type="PROSITE-ProRule" id="PRU00042"/>
    </source>
</evidence>
<comment type="cofactor">
    <cofactor evidence="1">
        <name>Ca(2+)</name>
        <dbReference type="ChEBI" id="CHEBI:29108"/>
    </cofactor>
</comment>
<evidence type="ECO:0000313" key="16">
    <source>
        <dbReference type="Proteomes" id="UP000719412"/>
    </source>
</evidence>
<reference evidence="15" key="2">
    <citation type="submission" date="2021-08" db="EMBL/GenBank/DDBJ databases">
        <authorList>
            <person name="Eriksson T."/>
        </authorList>
    </citation>
    <scope>NUCLEOTIDE SEQUENCE</scope>
    <source>
        <strain evidence="15">Stoneville</strain>
        <tissue evidence="15">Whole head</tissue>
    </source>
</reference>
<dbReference type="PROSITE" id="PS50157">
    <property type="entry name" value="ZINC_FINGER_C2H2_2"/>
    <property type="match status" value="3"/>
</dbReference>
<organism evidence="15 16">
    <name type="scientific">Tenebrio molitor</name>
    <name type="common">Yellow mealworm beetle</name>
    <dbReference type="NCBI Taxonomy" id="7067"/>
    <lineage>
        <taxon>Eukaryota</taxon>
        <taxon>Metazoa</taxon>
        <taxon>Ecdysozoa</taxon>
        <taxon>Arthropoda</taxon>
        <taxon>Hexapoda</taxon>
        <taxon>Insecta</taxon>
        <taxon>Pterygota</taxon>
        <taxon>Neoptera</taxon>
        <taxon>Endopterygota</taxon>
        <taxon>Coleoptera</taxon>
        <taxon>Polyphaga</taxon>
        <taxon>Cucujiformia</taxon>
        <taxon>Tenebrionidae</taxon>
        <taxon>Tenebrio</taxon>
    </lineage>
</organism>
<protein>
    <recommendedName>
        <fullName evidence="4">Phospholipase A2</fullName>
        <ecNumber evidence="3">3.1.1.4</ecNumber>
    </recommendedName>
    <alternativeName>
        <fullName evidence="12">Phosphatidylcholine 2-acylhydrolase</fullName>
    </alternativeName>
</protein>
<evidence type="ECO:0000256" key="12">
    <source>
        <dbReference type="ARBA" id="ARBA00029903"/>
    </source>
</evidence>
<keyword evidence="11" id="KW-1015">Disulfide bond</keyword>
<dbReference type="GO" id="GO:0006644">
    <property type="term" value="P:phospholipid metabolic process"/>
    <property type="evidence" value="ECO:0007669"/>
    <property type="project" value="InterPro"/>
</dbReference>
<accession>A0A8J6H6Z8</accession>
<dbReference type="EC" id="3.1.1.4" evidence="3"/>
<dbReference type="PROSITE" id="PS00118">
    <property type="entry name" value="PA2_HIS"/>
    <property type="match status" value="1"/>
</dbReference>
<dbReference type="InterPro" id="IPR036444">
    <property type="entry name" value="PLipase_A2_dom_sf"/>
</dbReference>
<keyword evidence="5" id="KW-0964">Secreted</keyword>
<comment type="subcellular location">
    <subcellularLocation>
        <location evidence="2">Secreted</location>
    </subcellularLocation>
</comment>
<dbReference type="EMBL" id="JABDTM020028776">
    <property type="protein sequence ID" value="KAH0808413.1"/>
    <property type="molecule type" value="Genomic_DNA"/>
</dbReference>
<evidence type="ECO:0000256" key="9">
    <source>
        <dbReference type="ARBA" id="ARBA00022963"/>
    </source>
</evidence>
<evidence type="ECO:0000256" key="4">
    <source>
        <dbReference type="ARBA" id="ARBA00021721"/>
    </source>
</evidence>
<dbReference type="GO" id="GO:0050482">
    <property type="term" value="P:arachidonate secretion"/>
    <property type="evidence" value="ECO:0007669"/>
    <property type="project" value="InterPro"/>
</dbReference>
<dbReference type="InterPro" id="IPR036236">
    <property type="entry name" value="Znf_C2H2_sf"/>
</dbReference>
<evidence type="ECO:0000256" key="5">
    <source>
        <dbReference type="ARBA" id="ARBA00022525"/>
    </source>
</evidence>
<feature type="domain" description="C2H2-type" evidence="14">
    <location>
        <begin position="574"/>
        <end position="601"/>
    </location>
</feature>
<sequence length="1021" mass="117365">MCGERVRALHFWDPLGSNLAGLGHRKWKDAKSDDSVEICIERPLSTSPMRVPPRVFVFECCISDFVRVGCGLGGLLKCLCRKLVSDGQHEAHIWSHPHLYNPYYKFFRYNSPYYNSLSSYASQLPHYSQFVPTFSDIDQDPALSAYLSTPDILPTLNVLAEVPYAITSRFTVVPMLVVSKENMNTVSNAHIMSISKKKPVMTIKTQKNQLLQCTPAVRIVLEKPITVYTLKTSILFPSEIEIVHEGFRIPIRVGAIIAPVRHNTYISVETPVAVNVVYAVPTRPINYDYVNNDGVIDVPDNQAVVVESEPFLPPKNVTIIDFPDKEAEPVLTIDEEDDELVNRNPPILLAPAGIVQSTQPITHIEQFTNSKESPQKLRNVKDLNIYSLLPELTVNYKIKMQNLDDTESIPKCDYGKIYNCKRCPYVIKSPFYMVNHQLPLESSRCERNDLEKYYCKDCNFETDLVVILKQHLKEYHRKDTGCVQDQPKNNTVVESYICQKCSFETYSVLLWIKHLQNSCCDTEEECEKVSGEAWYRSECCSFKTKEAGVLEKHQTSKSYFYLRYQWSADAIQWYNCDKCQFKTKHKGYIKRHNRIHLSANAIQWYNCDKCDFKTKRKDNLKRHNKSHLSADATVQWYSCETCKYKTKHKGYIKRHNTIHLSADATQLYSCDKCEFTTKKNDNLKRHKPIHVSADGIQPIHVSADGIQWYNCDKCEFKTKWNISLKRHKKIHHSADVIQWFAENQTPDCGVKFHAWISSSIVGPRNVQVFRDVNRPVTIKARTILLVFLISVSLPQHDSLAVKSIVDKLVPQEVQKVFVATEDSTEDVSEKEEHGTFDFFGRDILRKTSRKLGELKEAIKVTFSRDTQGLDCNETLSEGTLDKFKSRIKAIYPGTKWCGGGNISESYDDLGKYSDTDKCCREHDLCPDNIPADSTKHDLVNTGLFTRSHCDCDRKFYECLKDADSTVSKSIGFTYFTVLGPQCFRYDYPIDICVEEEKGKCVSYVTNKREPKKYQWFDSPKF</sequence>
<dbReference type="FunFam" id="1.20.90.10:FF:000002">
    <property type="entry name" value="Phospholipase A2 group III"/>
    <property type="match status" value="1"/>
</dbReference>
<evidence type="ECO:0000256" key="2">
    <source>
        <dbReference type="ARBA" id="ARBA00004613"/>
    </source>
</evidence>
<keyword evidence="10" id="KW-0443">Lipid metabolism</keyword>
<evidence type="ECO:0000256" key="8">
    <source>
        <dbReference type="ARBA" id="ARBA00022837"/>
    </source>
</evidence>
<dbReference type="GO" id="GO:0016042">
    <property type="term" value="P:lipid catabolic process"/>
    <property type="evidence" value="ECO:0007669"/>
    <property type="project" value="UniProtKB-KW"/>
</dbReference>
<feature type="domain" description="C2H2-type" evidence="14">
    <location>
        <begin position="605"/>
        <end position="632"/>
    </location>
</feature>
<keyword evidence="9" id="KW-0442">Lipid degradation</keyword>
<dbReference type="Pfam" id="PF05826">
    <property type="entry name" value="Phospholip_A2_2"/>
    <property type="match status" value="1"/>
</dbReference>
<keyword evidence="13" id="KW-0862">Zinc</keyword>
<dbReference type="GO" id="GO:0008270">
    <property type="term" value="F:zinc ion binding"/>
    <property type="evidence" value="ECO:0007669"/>
    <property type="project" value="UniProtKB-KW"/>
</dbReference>
<comment type="caution">
    <text evidence="15">The sequence shown here is derived from an EMBL/GenBank/DDBJ whole genome shotgun (WGS) entry which is preliminary data.</text>
</comment>
<evidence type="ECO:0000256" key="10">
    <source>
        <dbReference type="ARBA" id="ARBA00023098"/>
    </source>
</evidence>
<keyword evidence="7" id="KW-0378">Hydrolase</keyword>
<dbReference type="SUPFAM" id="SSF48619">
    <property type="entry name" value="Phospholipase A2, PLA2"/>
    <property type="match status" value="1"/>
</dbReference>
<dbReference type="Gene3D" id="3.30.160.60">
    <property type="entry name" value="Classic Zinc Finger"/>
    <property type="match status" value="3"/>
</dbReference>
<dbReference type="SMART" id="SM00355">
    <property type="entry name" value="ZnF_C2H2"/>
    <property type="match status" value="8"/>
</dbReference>
<dbReference type="SUPFAM" id="SSF57667">
    <property type="entry name" value="beta-beta-alpha zinc fingers"/>
    <property type="match status" value="2"/>
</dbReference>
<dbReference type="CDD" id="cd04704">
    <property type="entry name" value="PLA2_bee_venom_like"/>
    <property type="match status" value="1"/>
</dbReference>
<evidence type="ECO:0000313" key="15">
    <source>
        <dbReference type="EMBL" id="KAH0808413.1"/>
    </source>
</evidence>
<keyword evidence="16" id="KW-1185">Reference proteome</keyword>
<keyword evidence="8" id="KW-0106">Calcium</keyword>
<keyword evidence="13" id="KW-0863">Zinc-finger</keyword>
<name>A0A8J6H6Z8_TENMO</name>
<dbReference type="PANTHER" id="PTHR12253">
    <property type="entry name" value="RH14732P"/>
    <property type="match status" value="1"/>
</dbReference>
<dbReference type="GO" id="GO:0004623">
    <property type="term" value="F:phospholipase A2 activity"/>
    <property type="evidence" value="ECO:0007669"/>
    <property type="project" value="UniProtKB-EC"/>
</dbReference>
<evidence type="ECO:0000256" key="3">
    <source>
        <dbReference type="ARBA" id="ARBA00013278"/>
    </source>
</evidence>
<evidence type="ECO:0000256" key="1">
    <source>
        <dbReference type="ARBA" id="ARBA00001913"/>
    </source>
</evidence>
<feature type="domain" description="C2H2-type" evidence="14">
    <location>
        <begin position="668"/>
        <end position="695"/>
    </location>
</feature>
<dbReference type="InterPro" id="IPR016090">
    <property type="entry name" value="PLA2-like_dom"/>
</dbReference>
<reference evidence="15" key="1">
    <citation type="journal article" date="2020" name="J Insects Food Feed">
        <title>The yellow mealworm (Tenebrio molitor) genome: a resource for the emerging insects as food and feed industry.</title>
        <authorList>
            <person name="Eriksson T."/>
            <person name="Andere A."/>
            <person name="Kelstrup H."/>
            <person name="Emery V."/>
            <person name="Picard C."/>
        </authorList>
    </citation>
    <scope>NUCLEOTIDE SEQUENCE</scope>
    <source>
        <strain evidence="15">Stoneville</strain>
        <tissue evidence="15">Whole head</tissue>
    </source>
</reference>
<evidence type="ECO:0000256" key="11">
    <source>
        <dbReference type="ARBA" id="ARBA00023157"/>
    </source>
</evidence>
<dbReference type="GO" id="GO:0005576">
    <property type="term" value="C:extracellular region"/>
    <property type="evidence" value="ECO:0007669"/>
    <property type="project" value="UniProtKB-SubCell"/>
</dbReference>